<name>A0AAD5CSJ8_AMBAR</name>
<dbReference type="GO" id="GO:0008610">
    <property type="term" value="P:lipid biosynthetic process"/>
    <property type="evidence" value="ECO:0007669"/>
    <property type="project" value="InterPro"/>
</dbReference>
<dbReference type="Pfam" id="PF04116">
    <property type="entry name" value="FA_hydroxylase"/>
    <property type="match status" value="1"/>
</dbReference>
<evidence type="ECO:0000313" key="9">
    <source>
        <dbReference type="Proteomes" id="UP001206925"/>
    </source>
</evidence>
<feature type="transmembrane region" description="Helical" evidence="6">
    <location>
        <begin position="78"/>
        <end position="107"/>
    </location>
</feature>
<dbReference type="GO" id="GO:0016491">
    <property type="term" value="F:oxidoreductase activity"/>
    <property type="evidence" value="ECO:0007669"/>
    <property type="project" value="InterPro"/>
</dbReference>
<protein>
    <recommendedName>
        <fullName evidence="7">Fatty acid hydroxylase domain-containing protein</fullName>
    </recommendedName>
</protein>
<evidence type="ECO:0000256" key="1">
    <source>
        <dbReference type="ARBA" id="ARBA00004370"/>
    </source>
</evidence>
<sequence>MDTQNQDMLQEIEKDLVGDKVSSSSSFSSGKMGAPLFGWPWQNLGSFKYLLLGTLFIDFMYSKVYEKRQTGHATFLEHLLLCVIIGVPVIGSTIIGHGSIAMFYGYILGFDFLRCMGHSNVEVVPHRIFDTLPILKYVIYTPTYHFIHHKDMKTNFCLFMPLFDVLGKTMNEKSWDLHREIHSNEGSFWEENFLV</sequence>
<keyword evidence="4 6" id="KW-1133">Transmembrane helix</keyword>
<dbReference type="PANTHER" id="PTHR11863">
    <property type="entry name" value="STEROL DESATURASE"/>
    <property type="match status" value="1"/>
</dbReference>
<evidence type="ECO:0000256" key="3">
    <source>
        <dbReference type="ARBA" id="ARBA00022692"/>
    </source>
</evidence>
<evidence type="ECO:0000259" key="7">
    <source>
        <dbReference type="Pfam" id="PF04116"/>
    </source>
</evidence>
<evidence type="ECO:0000256" key="5">
    <source>
        <dbReference type="ARBA" id="ARBA00023136"/>
    </source>
</evidence>
<dbReference type="AlphaFoldDB" id="A0AAD5CSJ8"/>
<comment type="subcellular location">
    <subcellularLocation>
        <location evidence="1">Membrane</location>
    </subcellularLocation>
</comment>
<organism evidence="8 9">
    <name type="scientific">Ambrosia artemisiifolia</name>
    <name type="common">Common ragweed</name>
    <dbReference type="NCBI Taxonomy" id="4212"/>
    <lineage>
        <taxon>Eukaryota</taxon>
        <taxon>Viridiplantae</taxon>
        <taxon>Streptophyta</taxon>
        <taxon>Embryophyta</taxon>
        <taxon>Tracheophyta</taxon>
        <taxon>Spermatophyta</taxon>
        <taxon>Magnoliopsida</taxon>
        <taxon>eudicotyledons</taxon>
        <taxon>Gunneridae</taxon>
        <taxon>Pentapetalae</taxon>
        <taxon>asterids</taxon>
        <taxon>campanulids</taxon>
        <taxon>Asterales</taxon>
        <taxon>Asteraceae</taxon>
        <taxon>Asteroideae</taxon>
        <taxon>Heliantheae alliance</taxon>
        <taxon>Heliantheae</taxon>
        <taxon>Ambrosia</taxon>
    </lineage>
</organism>
<evidence type="ECO:0000313" key="8">
    <source>
        <dbReference type="EMBL" id="KAI7746857.1"/>
    </source>
</evidence>
<evidence type="ECO:0000256" key="2">
    <source>
        <dbReference type="ARBA" id="ARBA00009324"/>
    </source>
</evidence>
<feature type="transmembrane region" description="Helical" evidence="6">
    <location>
        <begin position="47"/>
        <end position="66"/>
    </location>
</feature>
<evidence type="ECO:0000256" key="6">
    <source>
        <dbReference type="SAM" id="Phobius"/>
    </source>
</evidence>
<keyword evidence="3 6" id="KW-0812">Transmembrane</keyword>
<dbReference type="GO" id="GO:0016020">
    <property type="term" value="C:membrane"/>
    <property type="evidence" value="ECO:0007669"/>
    <property type="project" value="UniProtKB-SubCell"/>
</dbReference>
<evidence type="ECO:0000256" key="4">
    <source>
        <dbReference type="ARBA" id="ARBA00022989"/>
    </source>
</evidence>
<dbReference type="Proteomes" id="UP001206925">
    <property type="component" value="Unassembled WGS sequence"/>
</dbReference>
<accession>A0AAD5CSJ8</accession>
<dbReference type="GO" id="GO:0005506">
    <property type="term" value="F:iron ion binding"/>
    <property type="evidence" value="ECO:0007669"/>
    <property type="project" value="InterPro"/>
</dbReference>
<gene>
    <name evidence="8" type="ORF">M8C21_016314</name>
</gene>
<reference evidence="8" key="1">
    <citation type="submission" date="2022-06" db="EMBL/GenBank/DDBJ databases">
        <title>Uncovering the hologenomic basis of an extraordinary plant invasion.</title>
        <authorList>
            <person name="Bieker V.C."/>
            <person name="Martin M.D."/>
            <person name="Gilbert T."/>
            <person name="Hodgins K."/>
            <person name="Battlay P."/>
            <person name="Petersen B."/>
            <person name="Wilson J."/>
        </authorList>
    </citation>
    <scope>NUCLEOTIDE SEQUENCE</scope>
    <source>
        <strain evidence="8">AA19_3_7</strain>
        <tissue evidence="8">Leaf</tissue>
    </source>
</reference>
<comment type="caution">
    <text evidence="8">The sequence shown here is derived from an EMBL/GenBank/DDBJ whole genome shotgun (WGS) entry which is preliminary data.</text>
</comment>
<keyword evidence="5 6" id="KW-0472">Membrane</keyword>
<dbReference type="InterPro" id="IPR006694">
    <property type="entry name" value="Fatty_acid_hydroxylase"/>
</dbReference>
<proteinExistence type="inferred from homology"/>
<dbReference type="InterPro" id="IPR050307">
    <property type="entry name" value="Sterol_Desaturase_Related"/>
</dbReference>
<feature type="domain" description="Fatty acid hydroxylase" evidence="7">
    <location>
        <begin position="72"/>
        <end position="169"/>
    </location>
</feature>
<comment type="similarity">
    <text evidence="2">Belongs to the sterol desaturase family.</text>
</comment>
<dbReference type="EMBL" id="JAMZMK010006884">
    <property type="protein sequence ID" value="KAI7746857.1"/>
    <property type="molecule type" value="Genomic_DNA"/>
</dbReference>
<keyword evidence="9" id="KW-1185">Reference proteome</keyword>